<dbReference type="HOGENOM" id="CLU_097532_1_0_7"/>
<dbReference type="OrthoDB" id="9805817at2"/>
<dbReference type="KEGG" id="lip:LI1008"/>
<protein>
    <recommendedName>
        <fullName evidence="3">DUF4254 domain-containing protein</fullName>
    </recommendedName>
</protein>
<dbReference type="EMBL" id="AM180252">
    <property type="protein sequence ID" value="CAJ55062.1"/>
    <property type="molecule type" value="Genomic_DNA"/>
</dbReference>
<dbReference type="InterPro" id="IPR025350">
    <property type="entry name" value="DUF4254"/>
</dbReference>
<dbReference type="RefSeq" id="WP_011527091.1">
    <property type="nucleotide sequence ID" value="NC_008011.1"/>
</dbReference>
<sequence>MNIHDCITMLIECFELQTQKTMLWHEELPEIEPPKLKTVYTPSIFKELVVIQHLFNFKIWHEEDIARRRDIEPILIAECKRSIDQLNQQRNDFMEQIDIAFLNLIQPLLPTNTNNVHTNTESLGMAIDRSSILSLKIWHMNEQVERSDVTIEHIENCKQKLHVLKEQHIDLNNAILNLVNEFHQGIRKPKLYFQYKMYNNPSLNPQLYSLTS</sequence>
<dbReference type="Proteomes" id="UP000002430">
    <property type="component" value="Chromosome"/>
</dbReference>
<keyword evidence="2" id="KW-1185">Reference proteome</keyword>
<reference evidence="1 2" key="1">
    <citation type="submission" date="2005-11" db="EMBL/GenBank/DDBJ databases">
        <title>The complete genome sequence of Lawsonia intracellularis: the causative agent of proliferative enteropathy.</title>
        <authorList>
            <person name="Kaur K."/>
            <person name="Zhang Q."/>
            <person name="Beckler D."/>
            <person name="Munir S."/>
            <person name="Li L."/>
            <person name="Kinsley K."/>
            <person name="Herron L."/>
            <person name="Peterson A."/>
            <person name="May B."/>
            <person name="Singh S."/>
            <person name="Gebhart C."/>
            <person name="Kapur V."/>
        </authorList>
    </citation>
    <scope>NUCLEOTIDE SEQUENCE [LARGE SCALE GENOMIC DNA]</scope>
    <source>
        <strain evidence="1 2">PHE/MN1-00</strain>
    </source>
</reference>
<name>Q1MPL5_LAWIP</name>
<evidence type="ECO:0000313" key="1">
    <source>
        <dbReference type="EMBL" id="CAJ55062.1"/>
    </source>
</evidence>
<dbReference type="eggNOG" id="COG0463">
    <property type="taxonomic scope" value="Bacteria"/>
</dbReference>
<organism evidence="1 2">
    <name type="scientific">Lawsonia intracellularis (strain PHE/MN1-00)</name>
    <dbReference type="NCBI Taxonomy" id="363253"/>
    <lineage>
        <taxon>Bacteria</taxon>
        <taxon>Pseudomonadati</taxon>
        <taxon>Thermodesulfobacteriota</taxon>
        <taxon>Desulfovibrionia</taxon>
        <taxon>Desulfovibrionales</taxon>
        <taxon>Desulfovibrionaceae</taxon>
        <taxon>Lawsonia</taxon>
    </lineage>
</organism>
<accession>Q1MPL5</accession>
<dbReference type="AlphaFoldDB" id="Q1MPL5"/>
<proteinExistence type="predicted"/>
<dbReference type="Pfam" id="PF14063">
    <property type="entry name" value="DUF4254"/>
    <property type="match status" value="1"/>
</dbReference>
<evidence type="ECO:0000313" key="2">
    <source>
        <dbReference type="Proteomes" id="UP000002430"/>
    </source>
</evidence>
<evidence type="ECO:0008006" key="3">
    <source>
        <dbReference type="Google" id="ProtNLM"/>
    </source>
</evidence>
<gene>
    <name evidence="1" type="ordered locus">LI1008</name>
</gene>
<dbReference type="STRING" id="363253.LI1008"/>